<feature type="non-terminal residue" evidence="1">
    <location>
        <position position="124"/>
    </location>
</feature>
<protein>
    <submittedName>
        <fullName evidence="1">Uncharacterized protein</fullName>
    </submittedName>
</protein>
<dbReference type="EMBL" id="ML208435">
    <property type="protein sequence ID" value="TFK65489.1"/>
    <property type="molecule type" value="Genomic_DNA"/>
</dbReference>
<proteinExistence type="predicted"/>
<evidence type="ECO:0000313" key="1">
    <source>
        <dbReference type="EMBL" id="TFK65489.1"/>
    </source>
</evidence>
<dbReference type="Proteomes" id="UP000308600">
    <property type="component" value="Unassembled WGS sequence"/>
</dbReference>
<organism evidence="1 2">
    <name type="scientific">Pluteus cervinus</name>
    <dbReference type="NCBI Taxonomy" id="181527"/>
    <lineage>
        <taxon>Eukaryota</taxon>
        <taxon>Fungi</taxon>
        <taxon>Dikarya</taxon>
        <taxon>Basidiomycota</taxon>
        <taxon>Agaricomycotina</taxon>
        <taxon>Agaricomycetes</taxon>
        <taxon>Agaricomycetidae</taxon>
        <taxon>Agaricales</taxon>
        <taxon>Pluteineae</taxon>
        <taxon>Pluteaceae</taxon>
        <taxon>Pluteus</taxon>
    </lineage>
</organism>
<keyword evidence="2" id="KW-1185">Reference proteome</keyword>
<reference evidence="1 2" key="1">
    <citation type="journal article" date="2019" name="Nat. Ecol. Evol.">
        <title>Megaphylogeny resolves global patterns of mushroom evolution.</title>
        <authorList>
            <person name="Varga T."/>
            <person name="Krizsan K."/>
            <person name="Foldi C."/>
            <person name="Dima B."/>
            <person name="Sanchez-Garcia M."/>
            <person name="Sanchez-Ramirez S."/>
            <person name="Szollosi G.J."/>
            <person name="Szarkandi J.G."/>
            <person name="Papp V."/>
            <person name="Albert L."/>
            <person name="Andreopoulos W."/>
            <person name="Angelini C."/>
            <person name="Antonin V."/>
            <person name="Barry K.W."/>
            <person name="Bougher N.L."/>
            <person name="Buchanan P."/>
            <person name="Buyck B."/>
            <person name="Bense V."/>
            <person name="Catcheside P."/>
            <person name="Chovatia M."/>
            <person name="Cooper J."/>
            <person name="Damon W."/>
            <person name="Desjardin D."/>
            <person name="Finy P."/>
            <person name="Geml J."/>
            <person name="Haridas S."/>
            <person name="Hughes K."/>
            <person name="Justo A."/>
            <person name="Karasinski D."/>
            <person name="Kautmanova I."/>
            <person name="Kiss B."/>
            <person name="Kocsube S."/>
            <person name="Kotiranta H."/>
            <person name="LaButti K.M."/>
            <person name="Lechner B.E."/>
            <person name="Liimatainen K."/>
            <person name="Lipzen A."/>
            <person name="Lukacs Z."/>
            <person name="Mihaltcheva S."/>
            <person name="Morgado L.N."/>
            <person name="Niskanen T."/>
            <person name="Noordeloos M.E."/>
            <person name="Ohm R.A."/>
            <person name="Ortiz-Santana B."/>
            <person name="Ovrebo C."/>
            <person name="Racz N."/>
            <person name="Riley R."/>
            <person name="Savchenko A."/>
            <person name="Shiryaev A."/>
            <person name="Soop K."/>
            <person name="Spirin V."/>
            <person name="Szebenyi C."/>
            <person name="Tomsovsky M."/>
            <person name="Tulloss R.E."/>
            <person name="Uehling J."/>
            <person name="Grigoriev I.V."/>
            <person name="Vagvolgyi C."/>
            <person name="Papp T."/>
            <person name="Martin F.M."/>
            <person name="Miettinen O."/>
            <person name="Hibbett D.S."/>
            <person name="Nagy L.G."/>
        </authorList>
    </citation>
    <scope>NUCLEOTIDE SEQUENCE [LARGE SCALE GENOMIC DNA]</scope>
    <source>
        <strain evidence="1 2">NL-1719</strain>
    </source>
</reference>
<name>A0ACD3AJE5_9AGAR</name>
<accession>A0ACD3AJE5</accession>
<evidence type="ECO:0000313" key="2">
    <source>
        <dbReference type="Proteomes" id="UP000308600"/>
    </source>
</evidence>
<sequence>MAYHPVLTQHFDTSDIAFTKIDKEIAALRETIRALHAFRNTFTAVYRLPPEILTRVFSFVQRIRADFYSNTPTPLEWVNVTYVSQHWRNVAVGSPTLWSHISSAYPKCAAEEFLWRSKEAPLSI</sequence>
<gene>
    <name evidence="1" type="ORF">BDN72DRAFT_773311</name>
</gene>